<reference evidence="1" key="1">
    <citation type="journal article" date="2009" name="Appl. Environ. Microbiol.">
        <title>Identification and characterization of a novel gene involved in the trans-specific nematicidal activity of Photorhabdus luminescens LN2.</title>
        <authorList>
            <person name="Qiu X."/>
            <person name="Han R."/>
            <person name="Yan X."/>
            <person name="Liu M."/>
            <person name="Cao L."/>
            <person name="Yoshiga T."/>
            <person name="Kondo E."/>
        </authorList>
    </citation>
    <scope>NUCLEOTIDE SEQUENCE</scope>
    <source>
        <strain evidence="1">LN2-M1</strain>
    </source>
</reference>
<evidence type="ECO:0000313" key="1">
    <source>
        <dbReference type="EMBL" id="ACJ06273.1"/>
    </source>
</evidence>
<dbReference type="EMBL" id="EU850396">
    <property type="protein sequence ID" value="ACJ06273.1"/>
    <property type="molecule type" value="Genomic_DNA"/>
</dbReference>
<proteinExistence type="predicted"/>
<sequence>MLQSMGWLWFSPSGCVFCFYGSSVNLNNISMVGSVTGNRFIKQGVHGGPCQICVTGFLAAAGLIGRAVAAGGGRTADSHKTLCNVGLAGVKLQPTMVDNVPCLKYQRVFNGGVIDKFPHGREKFFDVLVNPMPDAGRVNADIFDVVLFRQSLDGVRLSAKVHATPLMTFKDAEFVTRYSRWSDYDTTGTVAILATFGGIITDPDRVITIGA</sequence>
<name>B6SEE4_PHOLU</name>
<organism evidence="1">
    <name type="scientific">Photorhabdus luminescens</name>
    <name type="common">Xenorhabdus luminescens</name>
    <dbReference type="NCBI Taxonomy" id="29488"/>
    <lineage>
        <taxon>Bacteria</taxon>
        <taxon>Pseudomonadati</taxon>
        <taxon>Pseudomonadota</taxon>
        <taxon>Gammaproteobacteria</taxon>
        <taxon>Enterobacterales</taxon>
        <taxon>Morganellaceae</taxon>
        <taxon>Photorhabdus</taxon>
    </lineage>
</organism>
<dbReference type="AlphaFoldDB" id="B6SEE4"/>
<protein>
    <submittedName>
        <fullName evidence="1">Terminase ATPase subunit</fullName>
    </submittedName>
</protein>
<accession>B6SEE4</accession>